<dbReference type="PANTHER" id="PTHR35788:SF1">
    <property type="entry name" value="EXPORTED PROTEIN"/>
    <property type="match status" value="1"/>
</dbReference>
<dbReference type="NCBIfam" id="TIGR01549">
    <property type="entry name" value="HAD-SF-IA-v1"/>
    <property type="match status" value="1"/>
</dbReference>
<dbReference type="Proteomes" id="UP001081438">
    <property type="component" value="Unassembled WGS sequence"/>
</dbReference>
<dbReference type="InterPro" id="IPR052913">
    <property type="entry name" value="Glycopeptide_resist_protein"/>
</dbReference>
<accession>A0A9Q4D2P4</accession>
<name>A0A9Q4D2P4_9STAP</name>
<dbReference type="Gene3D" id="3.40.50.1000">
    <property type="entry name" value="HAD superfamily/HAD-like"/>
    <property type="match status" value="1"/>
</dbReference>
<reference evidence="1" key="1">
    <citation type="journal article" date="2022" name="Int. J. Mol. Sci.">
        <title>Phenotypic and genotypic virulence characterisation of Staphylococcus pettenkoferi strains isolated from human bloodstream and diabetic foot infections.</title>
        <authorList>
            <person name="Magnan C."/>
        </authorList>
    </citation>
    <scope>NUCLEOTIDE SEQUENCE</scope>
    <source>
        <strain evidence="1">NSP020P</strain>
    </source>
</reference>
<dbReference type="InterPro" id="IPR036412">
    <property type="entry name" value="HAD-like_sf"/>
</dbReference>
<dbReference type="SUPFAM" id="SSF56784">
    <property type="entry name" value="HAD-like"/>
    <property type="match status" value="1"/>
</dbReference>
<dbReference type="Pfam" id="PF13242">
    <property type="entry name" value="Hydrolase_like"/>
    <property type="match status" value="1"/>
</dbReference>
<dbReference type="NCBIfam" id="TIGR01668">
    <property type="entry name" value="YqeG_hyp_ppase"/>
    <property type="match status" value="1"/>
</dbReference>
<evidence type="ECO:0000313" key="2">
    <source>
        <dbReference type="Proteomes" id="UP001081438"/>
    </source>
</evidence>
<dbReference type="InterPro" id="IPR007391">
    <property type="entry name" value="Vancomycin_resist_VanW"/>
</dbReference>
<protein>
    <submittedName>
        <fullName evidence="1">YqeG family HAD IIIA-type phosphatase</fullName>
    </submittedName>
</protein>
<dbReference type="NCBIfam" id="TIGR01662">
    <property type="entry name" value="HAD-SF-IIIA"/>
    <property type="match status" value="1"/>
</dbReference>
<dbReference type="GO" id="GO:0008962">
    <property type="term" value="F:phosphatidylglycerophosphatase activity"/>
    <property type="evidence" value="ECO:0007669"/>
    <property type="project" value="InterPro"/>
</dbReference>
<dbReference type="InterPro" id="IPR006439">
    <property type="entry name" value="HAD-SF_hydro_IA"/>
</dbReference>
<dbReference type="PANTHER" id="PTHR35788">
    <property type="entry name" value="EXPORTED PROTEIN-RELATED"/>
    <property type="match status" value="1"/>
</dbReference>
<dbReference type="EMBL" id="JANSKX010000004">
    <property type="protein sequence ID" value="MCY1593911.1"/>
    <property type="molecule type" value="Genomic_DNA"/>
</dbReference>
<dbReference type="Pfam" id="PF04294">
    <property type="entry name" value="VanW"/>
    <property type="match status" value="1"/>
</dbReference>
<dbReference type="InterPro" id="IPR006549">
    <property type="entry name" value="HAD-SF_hydro_IIIA"/>
</dbReference>
<gene>
    <name evidence="1" type="ORF">NW112_01495</name>
</gene>
<dbReference type="InterPro" id="IPR023214">
    <property type="entry name" value="HAD_sf"/>
</dbReference>
<sequence>MNLLRRYMPDALSESVYDINYKNLYDVGYRGLIFDIDGTLVPHGADTTEKVDALFTEIHNIGFKTLLLSNNSEERISDFNRHIQTQFIPMADKPDVRNFHKAVEQLDLSKDQIIVIGDQLFTDIDGANKCGLANILVKFLMHEDETKIGKKRRVEQILLKVGKIFKIQQRSPLQHQIKETDMTERKPLSERYPKLYDLAVKKETAKRHIQDLKGRKKFAQHRQKLKLPNVVHTVSSYLIKKGPGIDPVLQTNKADNIDLAASKIDGIVINPGEEFSFWKLVGKINKKNGYKDGRVIVNNQVQAGMGGGICNLANNLHLLVIHSPLQITEFHAHSDALAPDQGERKPFQNGTSVSYNYVDYRFKNPTSQKIQICLWVADETLYGELRSEEAFPWKYHLEEENHRFVKENGKYYRKSKIYKVTEDAATSKEIDRELLLDNRSEVMFDYDLIPEDQIKSE</sequence>
<comment type="caution">
    <text evidence="1">The sequence shown here is derived from an EMBL/GenBank/DDBJ whole genome shotgun (WGS) entry which is preliminary data.</text>
</comment>
<proteinExistence type="predicted"/>
<dbReference type="AlphaFoldDB" id="A0A9Q4D2P4"/>
<organism evidence="1 2">
    <name type="scientific">Staphylococcus pettenkoferi</name>
    <dbReference type="NCBI Taxonomy" id="170573"/>
    <lineage>
        <taxon>Bacteria</taxon>
        <taxon>Bacillati</taxon>
        <taxon>Bacillota</taxon>
        <taxon>Bacilli</taxon>
        <taxon>Bacillales</taxon>
        <taxon>Staphylococcaceae</taxon>
        <taxon>Staphylococcus</taxon>
    </lineage>
</organism>
<evidence type="ECO:0000313" key="1">
    <source>
        <dbReference type="EMBL" id="MCY1593911.1"/>
    </source>
</evidence>
<dbReference type="InterPro" id="IPR010021">
    <property type="entry name" value="PGPP1/Gep4"/>
</dbReference>
<dbReference type="RefSeq" id="WP_268210681.1">
    <property type="nucleotide sequence ID" value="NZ_JANSKK010000005.1"/>
</dbReference>